<comment type="caution">
    <text evidence="1">The sequence shown here is derived from an EMBL/GenBank/DDBJ whole genome shotgun (WGS) entry which is preliminary data.</text>
</comment>
<name>A0A8T0J4J9_CERPU</name>
<sequence>MHPPSWSPEARLRAILRNPNDEANQKLKQIESALFSSLDPCCRYRSSPPPLNPLPSKPPSTRVLHRVHFNLRIMKIV</sequence>
<dbReference type="EMBL" id="CM026421">
    <property type="protein sequence ID" value="KAG0590475.1"/>
    <property type="molecule type" value="Genomic_DNA"/>
</dbReference>
<dbReference type="AlphaFoldDB" id="A0A8T0J4J9"/>
<dbReference type="Proteomes" id="UP000822688">
    <property type="component" value="Chromosome 1"/>
</dbReference>
<evidence type="ECO:0000313" key="2">
    <source>
        <dbReference type="Proteomes" id="UP000822688"/>
    </source>
</evidence>
<reference evidence="1" key="1">
    <citation type="submission" date="2020-06" db="EMBL/GenBank/DDBJ databases">
        <title>WGS assembly of Ceratodon purpureus strain R40.</title>
        <authorList>
            <person name="Carey S.B."/>
            <person name="Jenkins J."/>
            <person name="Shu S."/>
            <person name="Lovell J.T."/>
            <person name="Sreedasyam A."/>
            <person name="Maumus F."/>
            <person name="Tiley G.P."/>
            <person name="Fernandez-Pozo N."/>
            <person name="Barry K."/>
            <person name="Chen C."/>
            <person name="Wang M."/>
            <person name="Lipzen A."/>
            <person name="Daum C."/>
            <person name="Saski C.A."/>
            <person name="Payton A.C."/>
            <person name="Mcbreen J.C."/>
            <person name="Conrad R.E."/>
            <person name="Kollar L.M."/>
            <person name="Olsson S."/>
            <person name="Huttunen S."/>
            <person name="Landis J.B."/>
            <person name="Wickett N.J."/>
            <person name="Johnson M.G."/>
            <person name="Rensing S.A."/>
            <person name="Grimwood J."/>
            <person name="Schmutz J."/>
            <person name="Mcdaniel S.F."/>
        </authorList>
    </citation>
    <scope>NUCLEOTIDE SEQUENCE</scope>
    <source>
        <strain evidence="1">R40</strain>
    </source>
</reference>
<gene>
    <name evidence="1" type="ORF">KC19_1G102200</name>
</gene>
<accession>A0A8T0J4J9</accession>
<protein>
    <submittedName>
        <fullName evidence="1">Uncharacterized protein</fullName>
    </submittedName>
</protein>
<proteinExistence type="predicted"/>
<keyword evidence="2" id="KW-1185">Reference proteome</keyword>
<organism evidence="1 2">
    <name type="scientific">Ceratodon purpureus</name>
    <name type="common">Fire moss</name>
    <name type="synonym">Dicranum purpureum</name>
    <dbReference type="NCBI Taxonomy" id="3225"/>
    <lineage>
        <taxon>Eukaryota</taxon>
        <taxon>Viridiplantae</taxon>
        <taxon>Streptophyta</taxon>
        <taxon>Embryophyta</taxon>
        <taxon>Bryophyta</taxon>
        <taxon>Bryophytina</taxon>
        <taxon>Bryopsida</taxon>
        <taxon>Dicranidae</taxon>
        <taxon>Pseudoditrichales</taxon>
        <taxon>Ditrichaceae</taxon>
        <taxon>Ceratodon</taxon>
    </lineage>
</organism>
<evidence type="ECO:0000313" key="1">
    <source>
        <dbReference type="EMBL" id="KAG0590475.1"/>
    </source>
</evidence>